<reference evidence="2 7" key="2">
    <citation type="submission" date="2020-07" db="EMBL/GenBank/DDBJ databases">
        <title>Genus Haemophilus, Bergeys manual.</title>
        <authorList>
            <person name="Noerskov-Lauritsen N."/>
        </authorList>
    </citation>
    <scope>NUCLEOTIDE SEQUENCE [LARGE SCALE GENOMIC DNA]</scope>
    <source>
        <strain evidence="2 7">CCUG30047</strain>
    </source>
</reference>
<feature type="transmembrane region" description="Helical" evidence="1">
    <location>
        <begin position="30"/>
        <end position="48"/>
    </location>
</feature>
<evidence type="ECO:0000313" key="2">
    <source>
        <dbReference type="EMBL" id="NYA27869.1"/>
    </source>
</evidence>
<proteinExistence type="predicted"/>
<evidence type="ECO:0000313" key="6">
    <source>
        <dbReference type="Proteomes" id="UP000318353"/>
    </source>
</evidence>
<dbReference type="EMBL" id="SDPD01000009">
    <property type="protein sequence ID" value="TPH20678.1"/>
    <property type="molecule type" value="Genomic_DNA"/>
</dbReference>
<dbReference type="Proteomes" id="UP000590599">
    <property type="component" value="Unassembled WGS sequence"/>
</dbReference>
<comment type="caution">
    <text evidence="4">The sequence shown here is derived from an EMBL/GenBank/DDBJ whole genome shotgun (WGS) entry which is preliminary data.</text>
</comment>
<evidence type="ECO:0000256" key="1">
    <source>
        <dbReference type="SAM" id="Phobius"/>
    </source>
</evidence>
<keyword evidence="1" id="KW-0812">Transmembrane</keyword>
<evidence type="ECO:0008006" key="8">
    <source>
        <dbReference type="Google" id="ProtNLM"/>
    </source>
</evidence>
<sequence>MKMFKDPGNQTYVWSGFSGVLAWLGDQNNLMLLSLAIGILTALVNVYSKCAEGRMMKRENERKEEIHKVRMERLKRGLPDEIDED</sequence>
<gene>
    <name evidence="3" type="ORF">EUX50_02245</name>
    <name evidence="4" type="ORF">EUX52_07620</name>
    <name evidence="2" type="ORF">HZI69_08505</name>
</gene>
<keyword evidence="1" id="KW-1133">Transmembrane helix</keyword>
<reference evidence="5 6" key="1">
    <citation type="submission" date="2019-01" db="EMBL/GenBank/DDBJ databases">
        <title>Comparative genomic analysis identifies haemin-independent Haemophilus haemolyticus: a formal re-classification of Haemophilus intermedius.</title>
        <authorList>
            <person name="Harris T.M."/>
            <person name="Price E.P."/>
            <person name="Sarovich D.S."/>
            <person name="Norskov-Lauritsen N."/>
            <person name="Beissbarth J."/>
            <person name="Chang A.B."/>
            <person name="Smith-Vaughan H.C."/>
        </authorList>
    </citation>
    <scope>NUCLEOTIDE SEQUENCE [LARGE SCALE GENOMIC DNA]</scope>
    <source>
        <strain evidence="4 5">60982 B Hi-1</strain>
        <strain evidence="3 6">CCUG 15949</strain>
    </source>
</reference>
<dbReference type="EMBL" id="JACBKA010000023">
    <property type="protein sequence ID" value="NYA27869.1"/>
    <property type="molecule type" value="Genomic_DNA"/>
</dbReference>
<dbReference type="AlphaFoldDB" id="A0A502L9L4"/>
<accession>A0A502L9L4</accession>
<evidence type="ECO:0000313" key="4">
    <source>
        <dbReference type="EMBL" id="TPH20678.1"/>
    </source>
</evidence>
<keyword evidence="1" id="KW-0472">Membrane</keyword>
<dbReference type="EMBL" id="SDPH01000004">
    <property type="protein sequence ID" value="TPH07157.1"/>
    <property type="molecule type" value="Genomic_DNA"/>
</dbReference>
<dbReference type="Proteomes" id="UP000316282">
    <property type="component" value="Unassembled WGS sequence"/>
</dbReference>
<organism evidence="4 5">
    <name type="scientific">Haemophilus haemolyticus</name>
    <dbReference type="NCBI Taxonomy" id="726"/>
    <lineage>
        <taxon>Bacteria</taxon>
        <taxon>Pseudomonadati</taxon>
        <taxon>Pseudomonadota</taxon>
        <taxon>Gammaproteobacteria</taxon>
        <taxon>Pasteurellales</taxon>
        <taxon>Pasteurellaceae</taxon>
        <taxon>Haemophilus</taxon>
    </lineage>
</organism>
<name>A0A502L9L4_HAEHA</name>
<evidence type="ECO:0000313" key="7">
    <source>
        <dbReference type="Proteomes" id="UP000590599"/>
    </source>
</evidence>
<protein>
    <recommendedName>
        <fullName evidence="8">Holin</fullName>
    </recommendedName>
</protein>
<evidence type="ECO:0000313" key="3">
    <source>
        <dbReference type="EMBL" id="TPH07157.1"/>
    </source>
</evidence>
<dbReference type="RefSeq" id="WP_070714493.1">
    <property type="nucleotide sequence ID" value="NZ_JACBKA010000023.1"/>
</dbReference>
<evidence type="ECO:0000313" key="5">
    <source>
        <dbReference type="Proteomes" id="UP000316282"/>
    </source>
</evidence>
<dbReference type="Proteomes" id="UP000318353">
    <property type="component" value="Unassembled WGS sequence"/>
</dbReference>
<keyword evidence="6" id="KW-1185">Reference proteome</keyword>